<keyword evidence="5" id="KW-0997">Cell inner membrane</keyword>
<keyword evidence="3" id="KW-0813">Transport</keyword>
<keyword evidence="13" id="KW-1185">Reference proteome</keyword>
<dbReference type="GO" id="GO:0031992">
    <property type="term" value="F:energy transducer activity"/>
    <property type="evidence" value="ECO:0007669"/>
    <property type="project" value="TreeGrafter"/>
</dbReference>
<dbReference type="InterPro" id="IPR006260">
    <property type="entry name" value="TonB/TolA_C"/>
</dbReference>
<dbReference type="PROSITE" id="PS52015">
    <property type="entry name" value="TONB_CTD"/>
    <property type="match status" value="1"/>
</dbReference>
<dbReference type="eggNOG" id="COG0810">
    <property type="taxonomic scope" value="Bacteria"/>
</dbReference>
<feature type="compositionally biased region" description="Pro residues" evidence="10">
    <location>
        <begin position="111"/>
        <end position="131"/>
    </location>
</feature>
<evidence type="ECO:0000256" key="9">
    <source>
        <dbReference type="ARBA" id="ARBA00023136"/>
    </source>
</evidence>
<dbReference type="NCBIfam" id="TIGR01352">
    <property type="entry name" value="tonB_Cterm"/>
    <property type="match status" value="1"/>
</dbReference>
<dbReference type="PANTHER" id="PTHR33446:SF2">
    <property type="entry name" value="PROTEIN TONB"/>
    <property type="match status" value="1"/>
</dbReference>
<evidence type="ECO:0000256" key="3">
    <source>
        <dbReference type="ARBA" id="ARBA00022448"/>
    </source>
</evidence>
<dbReference type="InterPro" id="IPR037682">
    <property type="entry name" value="TonB_C"/>
</dbReference>
<comment type="similarity">
    <text evidence="2">Belongs to the TonB family.</text>
</comment>
<protein>
    <submittedName>
        <fullName evidence="12">Energy transducer TonB</fullName>
    </submittedName>
</protein>
<dbReference type="AlphaFoldDB" id="A0A074TAI4"/>
<feature type="compositionally biased region" description="Low complexity" evidence="10">
    <location>
        <begin position="69"/>
        <end position="80"/>
    </location>
</feature>
<evidence type="ECO:0000259" key="11">
    <source>
        <dbReference type="PROSITE" id="PS52015"/>
    </source>
</evidence>
<evidence type="ECO:0000256" key="2">
    <source>
        <dbReference type="ARBA" id="ARBA00006555"/>
    </source>
</evidence>
<dbReference type="GO" id="GO:0055085">
    <property type="term" value="P:transmembrane transport"/>
    <property type="evidence" value="ECO:0007669"/>
    <property type="project" value="InterPro"/>
</dbReference>
<dbReference type="EMBL" id="JHEH01000025">
    <property type="protein sequence ID" value="KEP68714.1"/>
    <property type="molecule type" value="Genomic_DNA"/>
</dbReference>
<feature type="compositionally biased region" description="Low complexity" evidence="10">
    <location>
        <begin position="160"/>
        <end position="179"/>
    </location>
</feature>
<dbReference type="STRING" id="1185766.SAMN05216224_107145"/>
<organism evidence="12 13">
    <name type="scientific">Thioclava dalianensis</name>
    <dbReference type="NCBI Taxonomy" id="1185766"/>
    <lineage>
        <taxon>Bacteria</taxon>
        <taxon>Pseudomonadati</taxon>
        <taxon>Pseudomonadota</taxon>
        <taxon>Alphaproteobacteria</taxon>
        <taxon>Rhodobacterales</taxon>
        <taxon>Paracoccaceae</taxon>
        <taxon>Thioclava</taxon>
    </lineage>
</organism>
<gene>
    <name evidence="12" type="ORF">DL1_09070</name>
</gene>
<evidence type="ECO:0000256" key="8">
    <source>
        <dbReference type="ARBA" id="ARBA00022989"/>
    </source>
</evidence>
<feature type="compositionally biased region" description="Pro residues" evidence="10">
    <location>
        <begin position="142"/>
        <end position="153"/>
    </location>
</feature>
<keyword evidence="7" id="KW-0653">Protein transport</keyword>
<sequence length="295" mass="30022">MIRVARNVIVFTALAVAVHVAVFLRFSEPQGAQSAGSGGADVISLKAAPASYARMVAQWETPPEVAQDAPDMAAPTSPATPSAPPRQPSAETSRPDPPQTAALEPAAPQAPDSPPAPELGAPPPAPAPPVDPELARHKPEPKPTPPKPTPPRPAPKDPSARPARTSSSARAAAPASTAAGSGGGAQAGGARSAKAATLSQTAQTALIAQWGAQVREQIDRAKRAPRDSDTGTVTLLVRIARSGALIGVSVANSSGDAALDRAALEAVSRARAFPKAPDGLTAPQYNFRLPLRFAR</sequence>
<evidence type="ECO:0000256" key="1">
    <source>
        <dbReference type="ARBA" id="ARBA00004383"/>
    </source>
</evidence>
<proteinExistence type="inferred from homology"/>
<comment type="caution">
    <text evidence="12">The sequence shown here is derived from an EMBL/GenBank/DDBJ whole genome shotgun (WGS) entry which is preliminary data.</text>
</comment>
<dbReference type="PANTHER" id="PTHR33446">
    <property type="entry name" value="PROTEIN TONB-RELATED"/>
    <property type="match status" value="1"/>
</dbReference>
<evidence type="ECO:0000256" key="6">
    <source>
        <dbReference type="ARBA" id="ARBA00022692"/>
    </source>
</evidence>
<feature type="region of interest" description="Disordered" evidence="10">
    <location>
        <begin position="64"/>
        <end position="189"/>
    </location>
</feature>
<keyword evidence="6" id="KW-0812">Transmembrane</keyword>
<evidence type="ECO:0000256" key="10">
    <source>
        <dbReference type="SAM" id="MobiDB-lite"/>
    </source>
</evidence>
<dbReference type="InterPro" id="IPR051045">
    <property type="entry name" value="TonB-dependent_transducer"/>
</dbReference>
<accession>A0A074TAI4</accession>
<feature type="domain" description="TonB C-terminal" evidence="11">
    <location>
        <begin position="205"/>
        <end position="295"/>
    </location>
</feature>
<evidence type="ECO:0000256" key="7">
    <source>
        <dbReference type="ARBA" id="ARBA00022927"/>
    </source>
</evidence>
<dbReference type="Gene3D" id="3.30.1150.10">
    <property type="match status" value="1"/>
</dbReference>
<reference evidence="12 13" key="1">
    <citation type="submission" date="2014-03" db="EMBL/GenBank/DDBJ databases">
        <title>The draft genome sequence of Thioclava dalianensis DLFJ1-1.</title>
        <authorList>
            <person name="Lai Q."/>
            <person name="Shao Z."/>
        </authorList>
    </citation>
    <scope>NUCLEOTIDE SEQUENCE [LARGE SCALE GENOMIC DNA]</scope>
    <source>
        <strain evidence="12 13">DLFJ1-1</strain>
    </source>
</reference>
<dbReference type="RefSeq" id="WP_038068139.1">
    <property type="nucleotide sequence ID" value="NZ_JHEH01000025.1"/>
</dbReference>
<keyword evidence="4" id="KW-1003">Cell membrane</keyword>
<evidence type="ECO:0000313" key="13">
    <source>
        <dbReference type="Proteomes" id="UP000027725"/>
    </source>
</evidence>
<evidence type="ECO:0000313" key="12">
    <source>
        <dbReference type="EMBL" id="KEP68714.1"/>
    </source>
</evidence>
<dbReference type="Pfam" id="PF13103">
    <property type="entry name" value="TonB_2"/>
    <property type="match status" value="1"/>
</dbReference>
<dbReference type="GO" id="GO:0098797">
    <property type="term" value="C:plasma membrane protein complex"/>
    <property type="evidence" value="ECO:0007669"/>
    <property type="project" value="TreeGrafter"/>
</dbReference>
<comment type="subcellular location">
    <subcellularLocation>
        <location evidence="1">Cell inner membrane</location>
        <topology evidence="1">Single-pass membrane protein</topology>
        <orientation evidence="1">Periplasmic side</orientation>
    </subcellularLocation>
</comment>
<dbReference type="SUPFAM" id="SSF74653">
    <property type="entry name" value="TolA/TonB C-terminal domain"/>
    <property type="match status" value="1"/>
</dbReference>
<evidence type="ECO:0000256" key="4">
    <source>
        <dbReference type="ARBA" id="ARBA00022475"/>
    </source>
</evidence>
<keyword evidence="9" id="KW-0472">Membrane</keyword>
<evidence type="ECO:0000256" key="5">
    <source>
        <dbReference type="ARBA" id="ARBA00022519"/>
    </source>
</evidence>
<name>A0A074TAI4_9RHOB</name>
<dbReference type="Proteomes" id="UP000027725">
    <property type="component" value="Unassembled WGS sequence"/>
</dbReference>
<dbReference type="GO" id="GO:0015031">
    <property type="term" value="P:protein transport"/>
    <property type="evidence" value="ECO:0007669"/>
    <property type="project" value="UniProtKB-KW"/>
</dbReference>
<keyword evidence="8" id="KW-1133">Transmembrane helix</keyword>